<dbReference type="AlphaFoldDB" id="A0AAD3RZ11"/>
<protein>
    <recommendedName>
        <fullName evidence="1">Nucleolar protein 11 C-terminal domain-containing protein</fullName>
    </recommendedName>
</protein>
<keyword evidence="3" id="KW-1185">Reference proteome</keyword>
<evidence type="ECO:0000313" key="2">
    <source>
        <dbReference type="EMBL" id="GMH01346.1"/>
    </source>
</evidence>
<dbReference type="PANTHER" id="PTHR37181">
    <property type="entry name" value="F6A14.6 PROTEIN"/>
    <property type="match status" value="1"/>
</dbReference>
<feature type="domain" description="Nucleolar protein 11 C-terminal" evidence="1">
    <location>
        <begin position="141"/>
        <end position="364"/>
    </location>
</feature>
<organism evidence="2 3">
    <name type="scientific">Nepenthes gracilis</name>
    <name type="common">Slender pitcher plant</name>
    <dbReference type="NCBI Taxonomy" id="150966"/>
    <lineage>
        <taxon>Eukaryota</taxon>
        <taxon>Viridiplantae</taxon>
        <taxon>Streptophyta</taxon>
        <taxon>Embryophyta</taxon>
        <taxon>Tracheophyta</taxon>
        <taxon>Spermatophyta</taxon>
        <taxon>Magnoliopsida</taxon>
        <taxon>eudicotyledons</taxon>
        <taxon>Gunneridae</taxon>
        <taxon>Pentapetalae</taxon>
        <taxon>Caryophyllales</taxon>
        <taxon>Nepenthaceae</taxon>
        <taxon>Nepenthes</taxon>
    </lineage>
</organism>
<gene>
    <name evidence="2" type="ORF">Nepgr_003185</name>
</gene>
<dbReference type="PANTHER" id="PTHR37181:SF1">
    <property type="entry name" value="F6A14.6 PROTEIN"/>
    <property type="match status" value="1"/>
</dbReference>
<comment type="caution">
    <text evidence="2">The sequence shown here is derived from an EMBL/GenBank/DDBJ whole genome shotgun (WGS) entry which is preliminary data.</text>
</comment>
<dbReference type="Proteomes" id="UP001279734">
    <property type="component" value="Unassembled WGS sequence"/>
</dbReference>
<accession>A0AAD3RZ11</accession>
<proteinExistence type="predicted"/>
<name>A0AAD3RZ11_NEPGR</name>
<dbReference type="Pfam" id="PF20998">
    <property type="entry name" value="Nol11_C"/>
    <property type="match status" value="1"/>
</dbReference>
<evidence type="ECO:0000259" key="1">
    <source>
        <dbReference type="Pfam" id="PF20998"/>
    </source>
</evidence>
<dbReference type="InterPro" id="IPR048897">
    <property type="entry name" value="Nol11_C"/>
</dbReference>
<reference evidence="2" key="1">
    <citation type="submission" date="2023-05" db="EMBL/GenBank/DDBJ databases">
        <title>Nepenthes gracilis genome sequencing.</title>
        <authorList>
            <person name="Fukushima K."/>
        </authorList>
    </citation>
    <scope>NUCLEOTIDE SEQUENCE</scope>
    <source>
        <strain evidence="2">SING2019-196</strain>
    </source>
</reference>
<dbReference type="EMBL" id="BSYO01000002">
    <property type="protein sequence ID" value="GMH01346.1"/>
    <property type="molecule type" value="Genomic_DNA"/>
</dbReference>
<evidence type="ECO:0000313" key="3">
    <source>
        <dbReference type="Proteomes" id="UP001279734"/>
    </source>
</evidence>
<sequence>MTLLEVIAEAATNPKPFVEPFKCPTIVNSDPILLNLKPESDNQYPSSLVQPLTGFQISQFDSYLVDSNSKLFKKLKRKLKNPNSLSSSDFTGILNSFFEKFRDKLGISADAESSDEFYTPKLIEKLGSFIGRDVMGLIIEGCFVLENWKLLETLITNKLVDHGLCSNLVYNLILKRRSDLICLCVKCFSDLKSSDLCGILKYFLGSSKKAYKSMAGVRNEWESQALLAVEKVSDKKLSGKKLGLAKEAAILLMVAYDGFSASELCMHYLLASSNVDEVVFSAAIGRLNVEEILSLIEYLGKWLRKYERFPQACPCAKASSALGLKACQWVPTLEDVVRSLGLVLDEHFSSLVLHSEFHAALKALLEVVSSLVSEGKLSCSLANLIEILKPEVTSS</sequence>